<evidence type="ECO:0000313" key="3">
    <source>
        <dbReference type="Proteomes" id="UP001327560"/>
    </source>
</evidence>
<dbReference type="GO" id="GO:0008284">
    <property type="term" value="P:positive regulation of cell population proliferation"/>
    <property type="evidence" value="ECO:0007669"/>
    <property type="project" value="TreeGrafter"/>
</dbReference>
<evidence type="ECO:0000256" key="1">
    <source>
        <dbReference type="SAM" id="SignalP"/>
    </source>
</evidence>
<dbReference type="GO" id="GO:0005615">
    <property type="term" value="C:extracellular space"/>
    <property type="evidence" value="ECO:0007669"/>
    <property type="project" value="TreeGrafter"/>
</dbReference>
<dbReference type="GO" id="GO:0010628">
    <property type="term" value="P:positive regulation of gene expression"/>
    <property type="evidence" value="ECO:0007669"/>
    <property type="project" value="TreeGrafter"/>
</dbReference>
<dbReference type="PANTHER" id="PTHR36313:SF1">
    <property type="entry name" value="PROTEIN GOLVEN 11-RELATED"/>
    <property type="match status" value="1"/>
</dbReference>
<keyword evidence="1" id="KW-0732">Signal</keyword>
<dbReference type="GO" id="GO:0030154">
    <property type="term" value="P:cell differentiation"/>
    <property type="evidence" value="ECO:0007669"/>
    <property type="project" value="TreeGrafter"/>
</dbReference>
<dbReference type="EMBL" id="CP136890">
    <property type="protein sequence ID" value="WOK95435.1"/>
    <property type="molecule type" value="Genomic_DNA"/>
</dbReference>
<dbReference type="GO" id="GO:0010082">
    <property type="term" value="P:regulation of root meristem growth"/>
    <property type="evidence" value="ECO:0007669"/>
    <property type="project" value="InterPro"/>
</dbReference>
<accession>A0AAQ3JWB2</accession>
<dbReference type="Proteomes" id="UP001327560">
    <property type="component" value="Chromosome 1"/>
</dbReference>
<keyword evidence="3" id="KW-1185">Reference proteome</keyword>
<proteinExistence type="predicted"/>
<name>A0AAQ3JWB2_9LILI</name>
<feature type="signal peptide" evidence="1">
    <location>
        <begin position="1"/>
        <end position="23"/>
    </location>
</feature>
<organism evidence="2 3">
    <name type="scientific">Canna indica</name>
    <name type="common">Indian-shot</name>
    <dbReference type="NCBI Taxonomy" id="4628"/>
    <lineage>
        <taxon>Eukaryota</taxon>
        <taxon>Viridiplantae</taxon>
        <taxon>Streptophyta</taxon>
        <taxon>Embryophyta</taxon>
        <taxon>Tracheophyta</taxon>
        <taxon>Spermatophyta</taxon>
        <taxon>Magnoliopsida</taxon>
        <taxon>Liliopsida</taxon>
        <taxon>Zingiberales</taxon>
        <taxon>Cannaceae</taxon>
        <taxon>Canna</taxon>
    </lineage>
</organism>
<dbReference type="AlphaFoldDB" id="A0AAQ3JWB2"/>
<dbReference type="InterPro" id="IPR038804">
    <property type="entry name" value="RGF3"/>
</dbReference>
<reference evidence="2 3" key="1">
    <citation type="submission" date="2023-10" db="EMBL/GenBank/DDBJ databases">
        <title>Chromosome-scale genome assembly provides insights into flower coloration mechanisms of Canna indica.</title>
        <authorList>
            <person name="Li C."/>
        </authorList>
    </citation>
    <scope>NUCLEOTIDE SEQUENCE [LARGE SCALE GENOMIC DNA]</scope>
    <source>
        <tissue evidence="2">Flower</tissue>
    </source>
</reference>
<evidence type="ECO:0000313" key="2">
    <source>
        <dbReference type="EMBL" id="WOK95435.1"/>
    </source>
</evidence>
<sequence length="117" mass="13108">MEYCYCTRLIFLLLVILIYLVDSTATAYSVVGMVETTEGVHKEIGGATRTTRMKGRKMSAGDQLEKKDAVKGAKPCAVKCEVRFKSVHHSVSRVKLWSYVPFTSDYHGPKTHPPKNN</sequence>
<gene>
    <name evidence="2" type="ORF">Cni_G04142</name>
</gene>
<protein>
    <submittedName>
        <fullName evidence="2">Uncharacterized protein</fullName>
    </submittedName>
</protein>
<dbReference type="PANTHER" id="PTHR36313">
    <property type="entry name" value="ROOT MERISTEM GROWTH FACTOR 2"/>
    <property type="match status" value="1"/>
</dbReference>
<dbReference type="GO" id="GO:0008083">
    <property type="term" value="F:growth factor activity"/>
    <property type="evidence" value="ECO:0007669"/>
    <property type="project" value="InterPro"/>
</dbReference>
<feature type="chain" id="PRO_5042903879" evidence="1">
    <location>
        <begin position="24"/>
        <end position="117"/>
    </location>
</feature>